<name>A0A565B0A5_9BRAS</name>
<reference evidence="2" key="1">
    <citation type="submission" date="2019-07" db="EMBL/GenBank/DDBJ databases">
        <authorList>
            <person name="Dittberner H."/>
        </authorList>
    </citation>
    <scope>NUCLEOTIDE SEQUENCE [LARGE SCALE GENOMIC DNA]</scope>
</reference>
<dbReference type="CDD" id="cd22157">
    <property type="entry name" value="F-box_AtFBW1-like"/>
    <property type="match status" value="1"/>
</dbReference>
<feature type="domain" description="F-box" evidence="1">
    <location>
        <begin position="1"/>
        <end position="42"/>
    </location>
</feature>
<dbReference type="SUPFAM" id="SSF81383">
    <property type="entry name" value="F-box domain"/>
    <property type="match status" value="1"/>
</dbReference>
<dbReference type="Gene3D" id="1.20.1280.50">
    <property type="match status" value="1"/>
</dbReference>
<accession>A0A565B0A5</accession>
<dbReference type="InterPro" id="IPR001810">
    <property type="entry name" value="F-box_dom"/>
</dbReference>
<dbReference type="InterPro" id="IPR050796">
    <property type="entry name" value="SCF_F-box_component"/>
</dbReference>
<dbReference type="PANTHER" id="PTHR31672:SF13">
    <property type="entry name" value="F-BOX PROTEIN CPR30-LIKE"/>
    <property type="match status" value="1"/>
</dbReference>
<dbReference type="PROSITE" id="PS50181">
    <property type="entry name" value="FBOX"/>
    <property type="match status" value="1"/>
</dbReference>
<evidence type="ECO:0000259" key="1">
    <source>
        <dbReference type="PROSITE" id="PS50181"/>
    </source>
</evidence>
<evidence type="ECO:0000313" key="3">
    <source>
        <dbReference type="Proteomes" id="UP000489600"/>
    </source>
</evidence>
<dbReference type="Pfam" id="PF24750">
    <property type="entry name" value="b-prop_At3g26010-like"/>
    <property type="match status" value="1"/>
</dbReference>
<dbReference type="Pfam" id="PF00646">
    <property type="entry name" value="F-box"/>
    <property type="match status" value="1"/>
</dbReference>
<dbReference type="OrthoDB" id="674184at2759"/>
<organism evidence="2 3">
    <name type="scientific">Arabis nemorensis</name>
    <dbReference type="NCBI Taxonomy" id="586526"/>
    <lineage>
        <taxon>Eukaryota</taxon>
        <taxon>Viridiplantae</taxon>
        <taxon>Streptophyta</taxon>
        <taxon>Embryophyta</taxon>
        <taxon>Tracheophyta</taxon>
        <taxon>Spermatophyta</taxon>
        <taxon>Magnoliopsida</taxon>
        <taxon>eudicotyledons</taxon>
        <taxon>Gunneridae</taxon>
        <taxon>Pentapetalae</taxon>
        <taxon>rosids</taxon>
        <taxon>malvids</taxon>
        <taxon>Brassicales</taxon>
        <taxon>Brassicaceae</taxon>
        <taxon>Arabideae</taxon>
        <taxon>Arabis</taxon>
    </lineage>
</organism>
<gene>
    <name evidence="2" type="ORF">ANE_LOCUS5198</name>
</gene>
<protein>
    <recommendedName>
        <fullName evidence="1">F-box domain-containing protein</fullName>
    </recommendedName>
</protein>
<comment type="caution">
    <text evidence="2">The sequence shown here is derived from an EMBL/GenBank/DDBJ whole genome shotgun (WGS) entry which is preliminary data.</text>
</comment>
<dbReference type="AlphaFoldDB" id="A0A565B0A5"/>
<keyword evidence="3" id="KW-1185">Reference proteome</keyword>
<evidence type="ECO:0000313" key="2">
    <source>
        <dbReference type="EMBL" id="VVA94753.1"/>
    </source>
</evidence>
<sequence length="432" mass="49761">MDLPEEIVINIIARVPLQSIIRFKLVCREWKSLIESEFFRDLFHSNSNSTSSNWSILHGTYGLIHSCLEELKLDLPRESSHGNSHNLSFASSFTQNNNNKIKEITVVACADGLVLLRLKPDEEDMMIRYYIGNPVLPQWIQLPPRVNLPDHKDFNDSGLVTRMHNGVLLGYKVVRIYNDSLKLGFSRAWTFEIFSSDTGEWSVQQVSCPDVLMRRASNPVSLNGKLHWLDCSRRLILHDFFSHDDQVRAICLPSRMKDTQWEQTEFRCSTSICPSPCGKKICTTSQGYFVLIDVGLIGEVKSSNVRVWRLKTDSWNWEKAWEINMACIGLSHKCVPMGINCFDVDIIYLWDLDRKCFLACNLRTDTKSYGTRKHGTFVYKGPNPMIRKPFGNNEDRVEYKEDSLCFDPRSCLSQFVPTLHVVPTKKLQRNPI</sequence>
<dbReference type="PANTHER" id="PTHR31672">
    <property type="entry name" value="BNACNNG10540D PROTEIN"/>
    <property type="match status" value="1"/>
</dbReference>
<dbReference type="InterPro" id="IPR036047">
    <property type="entry name" value="F-box-like_dom_sf"/>
</dbReference>
<proteinExistence type="predicted"/>
<dbReference type="InterPro" id="IPR056592">
    <property type="entry name" value="Beta-prop_At3g26010-like"/>
</dbReference>
<dbReference type="SMART" id="SM00256">
    <property type="entry name" value="FBOX"/>
    <property type="match status" value="1"/>
</dbReference>
<dbReference type="EMBL" id="CABITT030000002">
    <property type="protein sequence ID" value="VVA94753.1"/>
    <property type="molecule type" value="Genomic_DNA"/>
</dbReference>
<dbReference type="Proteomes" id="UP000489600">
    <property type="component" value="Unassembled WGS sequence"/>
</dbReference>